<dbReference type="AlphaFoldDB" id="A0A7Y9J6X7"/>
<dbReference type="EMBL" id="JACCBN010000001">
    <property type="protein sequence ID" value="NYD37446.1"/>
    <property type="molecule type" value="Genomic_DNA"/>
</dbReference>
<protein>
    <submittedName>
        <fullName evidence="1">Uncharacterized protein</fullName>
    </submittedName>
</protein>
<name>A0A7Y9J6X7_9PSEU</name>
<proteinExistence type="predicted"/>
<organism evidence="1 2">
    <name type="scientific">Actinomycetospora corticicola</name>
    <dbReference type="NCBI Taxonomy" id="663602"/>
    <lineage>
        <taxon>Bacteria</taxon>
        <taxon>Bacillati</taxon>
        <taxon>Actinomycetota</taxon>
        <taxon>Actinomycetes</taxon>
        <taxon>Pseudonocardiales</taxon>
        <taxon>Pseudonocardiaceae</taxon>
        <taxon>Actinomycetospora</taxon>
    </lineage>
</organism>
<gene>
    <name evidence="1" type="ORF">BJ983_003548</name>
</gene>
<keyword evidence="2" id="KW-1185">Reference proteome</keyword>
<evidence type="ECO:0000313" key="1">
    <source>
        <dbReference type="EMBL" id="NYD37446.1"/>
    </source>
</evidence>
<accession>A0A7Y9J6X7</accession>
<comment type="caution">
    <text evidence="1">The sequence shown here is derived from an EMBL/GenBank/DDBJ whole genome shotgun (WGS) entry which is preliminary data.</text>
</comment>
<dbReference type="RefSeq" id="WP_179795003.1">
    <property type="nucleotide sequence ID" value="NZ_BAABHP010000025.1"/>
</dbReference>
<reference evidence="1 2" key="1">
    <citation type="submission" date="2020-07" db="EMBL/GenBank/DDBJ databases">
        <title>Sequencing the genomes of 1000 actinobacteria strains.</title>
        <authorList>
            <person name="Klenk H.-P."/>
        </authorList>
    </citation>
    <scope>NUCLEOTIDE SEQUENCE [LARGE SCALE GENOMIC DNA]</scope>
    <source>
        <strain evidence="1 2">DSM 45772</strain>
    </source>
</reference>
<evidence type="ECO:0000313" key="2">
    <source>
        <dbReference type="Proteomes" id="UP000535890"/>
    </source>
</evidence>
<dbReference type="Proteomes" id="UP000535890">
    <property type="component" value="Unassembled WGS sequence"/>
</dbReference>
<sequence length="155" mass="15835">MTTTVTATTRYGLTPAPGGLALVQDVVNSRAAGRPREPDLLGSGLDVAQGWLAGLVEEWASATVTPTPDLPALREPDLPRLRALRDDVTQVLRRDGTPASLGDGATVLLARGEDGQVSLSLVGGPVGWLVGAVVGEVLRARTARVATTGPGPSPG</sequence>